<dbReference type="EMBL" id="JAWQEG010004385">
    <property type="protein sequence ID" value="KAK3861873.1"/>
    <property type="molecule type" value="Genomic_DNA"/>
</dbReference>
<evidence type="ECO:0000256" key="1">
    <source>
        <dbReference type="SAM" id="MobiDB-lite"/>
    </source>
</evidence>
<organism evidence="2 3">
    <name type="scientific">Petrolisthes cinctipes</name>
    <name type="common">Flat porcelain crab</name>
    <dbReference type="NCBI Taxonomy" id="88211"/>
    <lineage>
        <taxon>Eukaryota</taxon>
        <taxon>Metazoa</taxon>
        <taxon>Ecdysozoa</taxon>
        <taxon>Arthropoda</taxon>
        <taxon>Crustacea</taxon>
        <taxon>Multicrustacea</taxon>
        <taxon>Malacostraca</taxon>
        <taxon>Eumalacostraca</taxon>
        <taxon>Eucarida</taxon>
        <taxon>Decapoda</taxon>
        <taxon>Pleocyemata</taxon>
        <taxon>Anomura</taxon>
        <taxon>Galatheoidea</taxon>
        <taxon>Porcellanidae</taxon>
        <taxon>Petrolisthes</taxon>
    </lineage>
</organism>
<feature type="region of interest" description="Disordered" evidence="1">
    <location>
        <begin position="144"/>
        <end position="195"/>
    </location>
</feature>
<dbReference type="Proteomes" id="UP001286313">
    <property type="component" value="Unassembled WGS sequence"/>
</dbReference>
<dbReference type="AlphaFoldDB" id="A0AAE1EV98"/>
<proteinExistence type="predicted"/>
<sequence>MESVVDVPKEEYEFNVESTASLSNSDVLSNLYSKLQLLSPKQTEDIHQLLIDFPDLCRDVPRPYNKIEHDVVLCESVVPIKQAQYRVSPSPVKQKKMQEEASLTRLEELAPPGPSSPALSIAAYSSLWDDFTTELNLSLEHEGKEISHPHDHSRSKSHSCSSGEVVPSHHRESVSLPSSSLKCPSSRSLSGKARDEAGQDILGYSGWPISYF</sequence>
<reference evidence="2" key="1">
    <citation type="submission" date="2023-10" db="EMBL/GenBank/DDBJ databases">
        <title>Genome assemblies of two species of porcelain crab, Petrolisthes cinctipes and Petrolisthes manimaculis (Anomura: Porcellanidae).</title>
        <authorList>
            <person name="Angst P."/>
        </authorList>
    </citation>
    <scope>NUCLEOTIDE SEQUENCE</scope>
    <source>
        <strain evidence="2">PB745_01</strain>
        <tissue evidence="2">Gill</tissue>
    </source>
</reference>
<comment type="caution">
    <text evidence="2">The sequence shown here is derived from an EMBL/GenBank/DDBJ whole genome shotgun (WGS) entry which is preliminary data.</text>
</comment>
<feature type="compositionally biased region" description="Basic and acidic residues" evidence="1">
    <location>
        <begin position="144"/>
        <end position="154"/>
    </location>
</feature>
<gene>
    <name evidence="2" type="ORF">Pcinc_032200</name>
</gene>
<keyword evidence="3" id="KW-1185">Reference proteome</keyword>
<evidence type="ECO:0000313" key="3">
    <source>
        <dbReference type="Proteomes" id="UP001286313"/>
    </source>
</evidence>
<accession>A0AAE1EV98</accession>
<protein>
    <submittedName>
        <fullName evidence="2">Uncharacterized protein</fullName>
    </submittedName>
</protein>
<name>A0AAE1EV98_PETCI</name>
<feature type="compositionally biased region" description="Low complexity" evidence="1">
    <location>
        <begin position="174"/>
        <end position="190"/>
    </location>
</feature>
<evidence type="ECO:0000313" key="2">
    <source>
        <dbReference type="EMBL" id="KAK3861873.1"/>
    </source>
</evidence>